<keyword evidence="1" id="KW-0175">Coiled coil</keyword>
<dbReference type="InterPro" id="IPR016098">
    <property type="entry name" value="CAP/MinC_C"/>
</dbReference>
<protein>
    <recommendedName>
        <fullName evidence="2">Adenylate cyclase-associated CAP C-terminal domain-containing protein</fullName>
    </recommendedName>
</protein>
<dbReference type="PANTHER" id="PTHR33747">
    <property type="entry name" value="UPF0225 PROTEIN SCO1677"/>
    <property type="match status" value="1"/>
</dbReference>
<evidence type="ECO:0000256" key="1">
    <source>
        <dbReference type="SAM" id="Coils"/>
    </source>
</evidence>
<dbReference type="EMBL" id="BRXZ01003217">
    <property type="protein sequence ID" value="GMH50026.1"/>
    <property type="molecule type" value="Genomic_DNA"/>
</dbReference>
<dbReference type="GO" id="GO:0007010">
    <property type="term" value="P:cytoskeleton organization"/>
    <property type="evidence" value="ECO:0007669"/>
    <property type="project" value="InterPro"/>
</dbReference>
<dbReference type="Gene3D" id="2.160.20.70">
    <property type="match status" value="1"/>
</dbReference>
<feature type="coiled-coil region" evidence="1">
    <location>
        <begin position="29"/>
        <end position="63"/>
    </location>
</feature>
<accession>A0A9W6ZD35</accession>
<sequence>MSALSAAEKKRMELQKKFNAKKGADGAPALSAEEQKELLAAKLKQLKLEEERMNEKNKTWDDNAKVFKAAVSEDTVKAAPVKLCKTVDMKTEGSMSDGEKAKLSAMIGSAHAQSMKAYSNHSRVTCDITEAECNAQTTLVFNGCSDSTYILKTYSAKIFIQNCENTSITIAPEAKVLTETVEVHRCIETKLAVSSRVGTLQIDQCIDCEANFTSNECFGNPSMIRKGREFGKDGRVVWAGCENLVIKIGEDKVVGDFETEKLDDSTINSERTQFKVSYDARGVLRSEKVIRLRNGFPSTKREDDEHDRREEQALQGLAEKMGITLNRKEDKIGRKCKPNDLCHCGSGKKFKKCCGAC</sequence>
<gene>
    <name evidence="3" type="ORF">TrRE_jg765</name>
</gene>
<dbReference type="GO" id="GO:0003779">
    <property type="term" value="F:actin binding"/>
    <property type="evidence" value="ECO:0007669"/>
    <property type="project" value="InterPro"/>
</dbReference>
<dbReference type="InterPro" id="IPR013912">
    <property type="entry name" value="Adenylate_cyclase-assoc_CAP_C"/>
</dbReference>
<proteinExistence type="predicted"/>
<evidence type="ECO:0000313" key="4">
    <source>
        <dbReference type="Proteomes" id="UP001165082"/>
    </source>
</evidence>
<dbReference type="InterPro" id="IPR004027">
    <property type="entry name" value="SEC_C_motif"/>
</dbReference>
<dbReference type="InterPro" id="IPR036223">
    <property type="entry name" value="CAP_C_sf"/>
</dbReference>
<evidence type="ECO:0000259" key="2">
    <source>
        <dbReference type="Pfam" id="PF08603"/>
    </source>
</evidence>
<dbReference type="AlphaFoldDB" id="A0A9W6ZD35"/>
<organism evidence="3 4">
    <name type="scientific">Triparma retinervis</name>
    <dbReference type="NCBI Taxonomy" id="2557542"/>
    <lineage>
        <taxon>Eukaryota</taxon>
        <taxon>Sar</taxon>
        <taxon>Stramenopiles</taxon>
        <taxon>Ochrophyta</taxon>
        <taxon>Bolidophyceae</taxon>
        <taxon>Parmales</taxon>
        <taxon>Triparmaceae</taxon>
        <taxon>Triparma</taxon>
    </lineage>
</organism>
<dbReference type="SUPFAM" id="SSF69340">
    <property type="entry name" value="C-terminal domain of adenylylcyclase associated protein"/>
    <property type="match status" value="1"/>
</dbReference>
<feature type="domain" description="Adenylate cyclase-associated CAP C-terminal" evidence="2">
    <location>
        <begin position="122"/>
        <end position="210"/>
    </location>
</feature>
<name>A0A9W6ZD35_9STRA</name>
<keyword evidence="4" id="KW-1185">Reference proteome</keyword>
<evidence type="ECO:0000313" key="3">
    <source>
        <dbReference type="EMBL" id="GMH50026.1"/>
    </source>
</evidence>
<reference evidence="3" key="1">
    <citation type="submission" date="2022-07" db="EMBL/GenBank/DDBJ databases">
        <title>Genome analysis of Parmales, a sister group of diatoms, reveals the evolutionary specialization of diatoms from phago-mixotrophs to photoautotrophs.</title>
        <authorList>
            <person name="Ban H."/>
            <person name="Sato S."/>
            <person name="Yoshikawa S."/>
            <person name="Kazumasa Y."/>
            <person name="Nakamura Y."/>
            <person name="Ichinomiya M."/>
            <person name="Saitoh K."/>
            <person name="Sato N."/>
            <person name="Blanc-Mathieu R."/>
            <person name="Endo H."/>
            <person name="Kuwata A."/>
            <person name="Ogata H."/>
        </authorList>
    </citation>
    <scope>NUCLEOTIDE SEQUENCE</scope>
</reference>
<dbReference type="Proteomes" id="UP001165082">
    <property type="component" value="Unassembled WGS sequence"/>
</dbReference>
<dbReference type="Pfam" id="PF08603">
    <property type="entry name" value="CAP_C"/>
    <property type="match status" value="1"/>
</dbReference>
<dbReference type="Pfam" id="PF02810">
    <property type="entry name" value="SEC-C"/>
    <property type="match status" value="1"/>
</dbReference>
<comment type="caution">
    <text evidence="3">The sequence shown here is derived from an EMBL/GenBank/DDBJ whole genome shotgun (WGS) entry which is preliminary data.</text>
</comment>
<dbReference type="PANTHER" id="PTHR33747:SF1">
    <property type="entry name" value="ADENYLATE CYCLASE-ASSOCIATED CAP C-TERMINAL DOMAIN-CONTAINING PROTEIN"/>
    <property type="match status" value="1"/>
</dbReference>
<dbReference type="OrthoDB" id="2522835at2759"/>